<evidence type="ECO:0000313" key="8">
    <source>
        <dbReference type="Proteomes" id="UP000286576"/>
    </source>
</evidence>
<dbReference type="Gene3D" id="2.40.240.50">
    <property type="entry name" value="Barwin-like endoglucanases"/>
    <property type="match status" value="1"/>
</dbReference>
<dbReference type="AlphaFoldDB" id="A0A418NQR3"/>
<dbReference type="GO" id="GO:0004553">
    <property type="term" value="F:hydrolase activity, hydrolyzing O-glycosyl compounds"/>
    <property type="evidence" value="ECO:0007669"/>
    <property type="project" value="InterPro"/>
</dbReference>
<dbReference type="GO" id="GO:0071555">
    <property type="term" value="P:cell wall organization"/>
    <property type="evidence" value="ECO:0007669"/>
    <property type="project" value="UniProtKB-KW"/>
</dbReference>
<dbReference type="Gene3D" id="2.40.40.10">
    <property type="entry name" value="RlpA-like domain"/>
    <property type="match status" value="1"/>
</dbReference>
<dbReference type="GO" id="GO:0019867">
    <property type="term" value="C:outer membrane"/>
    <property type="evidence" value="ECO:0007669"/>
    <property type="project" value="InterPro"/>
</dbReference>
<dbReference type="Pfam" id="PF03562">
    <property type="entry name" value="MltA"/>
    <property type="match status" value="1"/>
</dbReference>
<evidence type="ECO:0000256" key="5">
    <source>
        <dbReference type="ARBA" id="ARBA00030918"/>
    </source>
</evidence>
<dbReference type="InterPro" id="IPR026044">
    <property type="entry name" value="MltA"/>
</dbReference>
<dbReference type="Pfam" id="PF06725">
    <property type="entry name" value="3D"/>
    <property type="match status" value="1"/>
</dbReference>
<evidence type="ECO:0000256" key="1">
    <source>
        <dbReference type="ARBA" id="ARBA00001420"/>
    </source>
</evidence>
<dbReference type="InterPro" id="IPR036908">
    <property type="entry name" value="RlpA-like_sf"/>
</dbReference>
<feature type="domain" description="Lytic transglycosylase MltA" evidence="6">
    <location>
        <begin position="165"/>
        <end position="328"/>
    </location>
</feature>
<gene>
    <name evidence="7" type="ORF">D2V07_12745</name>
</gene>
<dbReference type="SUPFAM" id="SSF50685">
    <property type="entry name" value="Barwin-like endoglucanases"/>
    <property type="match status" value="1"/>
</dbReference>
<evidence type="ECO:0000313" key="7">
    <source>
        <dbReference type="EMBL" id="RIV85144.1"/>
    </source>
</evidence>
<evidence type="ECO:0000256" key="3">
    <source>
        <dbReference type="ARBA" id="ARBA00023239"/>
    </source>
</evidence>
<accession>A0A418NQR3</accession>
<dbReference type="PANTHER" id="PTHR30124:SF0">
    <property type="entry name" value="MEMBRANE-BOUND LYTIC MUREIN TRANSGLYCOSYLASE A"/>
    <property type="match status" value="1"/>
</dbReference>
<protein>
    <recommendedName>
        <fullName evidence="2">peptidoglycan lytic exotransglycosylase</fullName>
        <ecNumber evidence="2">4.2.2.n1</ecNumber>
    </recommendedName>
    <alternativeName>
        <fullName evidence="5">Murein hydrolase A</fullName>
    </alternativeName>
</protein>
<dbReference type="EMBL" id="QXFL01000005">
    <property type="protein sequence ID" value="RIV85144.1"/>
    <property type="molecule type" value="Genomic_DNA"/>
</dbReference>
<keyword evidence="4" id="KW-0961">Cell wall biogenesis/degradation</keyword>
<dbReference type="EC" id="4.2.2.n1" evidence="2"/>
<keyword evidence="8" id="KW-1185">Reference proteome</keyword>
<proteinExistence type="predicted"/>
<reference evidence="7 8" key="1">
    <citation type="submission" date="2018-08" db="EMBL/GenBank/DDBJ databases">
        <title>Erythrobacter zhengii sp.nov., a bacterium isolated from deep-sea sediment.</title>
        <authorList>
            <person name="Fang C."/>
            <person name="Wu Y.-H."/>
            <person name="Sun C."/>
            <person name="Wang H."/>
            <person name="Cheng H."/>
            <person name="Meng F.-X."/>
            <person name="Wang C.-S."/>
            <person name="Xu X.-W."/>
        </authorList>
    </citation>
    <scope>NUCLEOTIDE SEQUENCE [LARGE SCALE GENOMIC DNA]</scope>
    <source>
        <strain evidence="7 8">V18</strain>
    </source>
</reference>
<dbReference type="CDD" id="cd14668">
    <property type="entry name" value="mlta_B"/>
    <property type="match status" value="1"/>
</dbReference>
<sequence>MPWKAATSGPSAVTFAATIRSGSSTRPTRADSGRRVTQARLLSCIAMLALLASCSRIIPEGAGEQPTPVAPSAAILGVSAGPSLASLPIRSVDASNALNAFVASCQVPQRREDVSGLTQAQDWAAPCDAAANWPRNDARRFFTENFTPVVVGDGQGYATGYFEPQIAGSRTRRPGFDQPVYGVPADLERCWREGTPETEREGRAPLSRRLPDGRCVEYFTRAQIEDGALAGRGLEIGWAADPVELFFLQIQGSGQLIGPDGEVVRIGYAGQNGHAYTGIGGLMRERGLLGNGPGQYAGSMQGIMQYIRENPAAGRALMRENESWVFFRVLDGPNAQIGPLGSIGVPVTAENSVAVDPNFVPYGAPVFLDLDRDEADGLWVAQDTGGAIKGANRFDTFWGAGDRAREIAGGMSGRGQAVVLLPKASARRLGLRERP</sequence>
<dbReference type="SMART" id="SM00925">
    <property type="entry name" value="MltA"/>
    <property type="match status" value="1"/>
</dbReference>
<keyword evidence="3" id="KW-0456">Lyase</keyword>
<dbReference type="GO" id="GO:0009253">
    <property type="term" value="P:peptidoglycan catabolic process"/>
    <property type="evidence" value="ECO:0007669"/>
    <property type="project" value="TreeGrafter"/>
</dbReference>
<name>A0A418NQR3_9SPHN</name>
<dbReference type="Proteomes" id="UP000286576">
    <property type="component" value="Unassembled WGS sequence"/>
</dbReference>
<organism evidence="7 8">
    <name type="scientific">Aurantiacibacter zhengii</name>
    <dbReference type="NCBI Taxonomy" id="2307003"/>
    <lineage>
        <taxon>Bacteria</taxon>
        <taxon>Pseudomonadati</taxon>
        <taxon>Pseudomonadota</taxon>
        <taxon>Alphaproteobacteria</taxon>
        <taxon>Sphingomonadales</taxon>
        <taxon>Erythrobacteraceae</taxon>
        <taxon>Aurantiacibacter</taxon>
    </lineage>
</organism>
<dbReference type="CDD" id="cd14485">
    <property type="entry name" value="mltA_like_LT_A"/>
    <property type="match status" value="1"/>
</dbReference>
<dbReference type="OrthoDB" id="9783686at2"/>
<dbReference type="InterPro" id="IPR010611">
    <property type="entry name" value="3D_dom"/>
</dbReference>
<evidence type="ECO:0000256" key="4">
    <source>
        <dbReference type="ARBA" id="ARBA00023316"/>
    </source>
</evidence>
<evidence type="ECO:0000256" key="2">
    <source>
        <dbReference type="ARBA" id="ARBA00012587"/>
    </source>
</evidence>
<dbReference type="GO" id="GO:0008933">
    <property type="term" value="F:peptidoglycan lytic transglycosylase activity"/>
    <property type="evidence" value="ECO:0007669"/>
    <property type="project" value="TreeGrafter"/>
</dbReference>
<dbReference type="InterPro" id="IPR005300">
    <property type="entry name" value="MltA_B"/>
</dbReference>
<comment type="catalytic activity">
    <reaction evidence="1">
        <text>Exolytic cleavage of the (1-&gt;4)-beta-glycosidic linkage between N-acetylmuramic acid (MurNAc) and N-acetylglucosamine (GlcNAc) residues in peptidoglycan, from either the reducing or the non-reducing ends of the peptidoglycan chains, with concomitant formation of a 1,6-anhydrobond in the MurNAc residue.</text>
        <dbReference type="EC" id="4.2.2.n1"/>
    </reaction>
</comment>
<dbReference type="GO" id="GO:0009254">
    <property type="term" value="P:peptidoglycan turnover"/>
    <property type="evidence" value="ECO:0007669"/>
    <property type="project" value="InterPro"/>
</dbReference>
<dbReference type="PANTHER" id="PTHR30124">
    <property type="entry name" value="MEMBRANE-BOUND LYTIC MUREIN TRANSGLYCOSYLASE A"/>
    <property type="match status" value="1"/>
</dbReference>
<evidence type="ECO:0000259" key="6">
    <source>
        <dbReference type="SMART" id="SM00925"/>
    </source>
</evidence>
<comment type="caution">
    <text evidence="7">The sequence shown here is derived from an EMBL/GenBank/DDBJ whole genome shotgun (WGS) entry which is preliminary data.</text>
</comment>
<dbReference type="PIRSF" id="PIRSF019422">
    <property type="entry name" value="MltA"/>
    <property type="match status" value="1"/>
</dbReference>